<name>M1DEE6_SOLTU</name>
<dbReference type="Gramene" id="PGSC0003DMT400087719">
    <property type="protein sequence ID" value="PGSC0003DMT400087719"/>
    <property type="gene ID" value="PGSC0003DMG400037290"/>
</dbReference>
<evidence type="ECO:0000256" key="1">
    <source>
        <dbReference type="SAM" id="SignalP"/>
    </source>
</evidence>
<dbReference type="InParanoid" id="M1DEE6"/>
<dbReference type="Proteomes" id="UP000011115">
    <property type="component" value="Unassembled WGS sequence"/>
</dbReference>
<dbReference type="AlphaFoldDB" id="M1DEE6"/>
<evidence type="ECO:0000313" key="2">
    <source>
        <dbReference type="EnsemblPlants" id="PGSC0003DMT400087719"/>
    </source>
</evidence>
<reference evidence="2" key="2">
    <citation type="submission" date="2015-06" db="UniProtKB">
        <authorList>
            <consortium name="EnsemblPlants"/>
        </authorList>
    </citation>
    <scope>IDENTIFICATION</scope>
    <source>
        <strain evidence="2">DM1-3 516 R44</strain>
    </source>
</reference>
<organism evidence="2 3">
    <name type="scientific">Solanum tuberosum</name>
    <name type="common">Potato</name>
    <dbReference type="NCBI Taxonomy" id="4113"/>
    <lineage>
        <taxon>Eukaryota</taxon>
        <taxon>Viridiplantae</taxon>
        <taxon>Streptophyta</taxon>
        <taxon>Embryophyta</taxon>
        <taxon>Tracheophyta</taxon>
        <taxon>Spermatophyta</taxon>
        <taxon>Magnoliopsida</taxon>
        <taxon>eudicotyledons</taxon>
        <taxon>Gunneridae</taxon>
        <taxon>Pentapetalae</taxon>
        <taxon>asterids</taxon>
        <taxon>lamiids</taxon>
        <taxon>Solanales</taxon>
        <taxon>Solanaceae</taxon>
        <taxon>Solanoideae</taxon>
        <taxon>Solaneae</taxon>
        <taxon>Solanum</taxon>
    </lineage>
</organism>
<feature type="signal peptide" evidence="1">
    <location>
        <begin position="1"/>
        <end position="41"/>
    </location>
</feature>
<dbReference type="EnsemblPlants" id="PGSC0003DMT400087719">
    <property type="protein sequence ID" value="PGSC0003DMT400087719"/>
    <property type="gene ID" value="PGSC0003DMG400037290"/>
</dbReference>
<keyword evidence="1" id="KW-0732">Signal</keyword>
<dbReference type="PaxDb" id="4113-PGSC0003DMT400087719"/>
<sequence length="178" mass="19268">MLRCLSQTQPLLLRPVNLQVSLTHPLLFHLGLLLLPPSTAAATSRPPLTQAMLFKMGHLAHSIDVRAFRVEAAVPGKNETDIAAALAPIHAELGEHRELIDAHDLALDVLMVRVEAYNMVTHPEVQSTNLPAISVIPPATTIVDVVVADEDAESEALKTDKEELGACDAAIYDHLEDL</sequence>
<protein>
    <submittedName>
        <fullName evidence="2">Polyprotein protein</fullName>
    </submittedName>
</protein>
<evidence type="ECO:0000313" key="3">
    <source>
        <dbReference type="Proteomes" id="UP000011115"/>
    </source>
</evidence>
<feature type="chain" id="PRO_5004014528" evidence="1">
    <location>
        <begin position="42"/>
        <end position="178"/>
    </location>
</feature>
<reference evidence="3" key="1">
    <citation type="journal article" date="2011" name="Nature">
        <title>Genome sequence and analysis of the tuber crop potato.</title>
        <authorList>
            <consortium name="The Potato Genome Sequencing Consortium"/>
        </authorList>
    </citation>
    <scope>NUCLEOTIDE SEQUENCE [LARGE SCALE GENOMIC DNA]</scope>
    <source>
        <strain evidence="3">cv. DM1-3 516 R44</strain>
    </source>
</reference>
<proteinExistence type="predicted"/>
<dbReference type="HOGENOM" id="CLU_1513127_0_0_1"/>
<accession>M1DEE6</accession>
<keyword evidence="3" id="KW-1185">Reference proteome</keyword>